<protein>
    <submittedName>
        <fullName evidence="2">Uncharacterized protein</fullName>
    </submittedName>
</protein>
<feature type="transmembrane region" description="Helical" evidence="1">
    <location>
        <begin position="137"/>
        <end position="161"/>
    </location>
</feature>
<evidence type="ECO:0000313" key="3">
    <source>
        <dbReference type="Proteomes" id="UP000034137"/>
    </source>
</evidence>
<reference evidence="2 3" key="1">
    <citation type="journal article" date="2015" name="Nature">
        <title>rRNA introns, odd ribosomes, and small enigmatic genomes across a large radiation of phyla.</title>
        <authorList>
            <person name="Brown C.T."/>
            <person name="Hug L.A."/>
            <person name="Thomas B.C."/>
            <person name="Sharon I."/>
            <person name="Castelle C.J."/>
            <person name="Singh A."/>
            <person name="Wilkins M.J."/>
            <person name="Williams K.H."/>
            <person name="Banfield J.F."/>
        </authorList>
    </citation>
    <scope>NUCLEOTIDE SEQUENCE [LARGE SCALE GENOMIC DNA]</scope>
</reference>
<dbReference type="AlphaFoldDB" id="A0A0G0PUI6"/>
<keyword evidence="1" id="KW-1133">Transmembrane helix</keyword>
<comment type="caution">
    <text evidence="2">The sequence shown here is derived from an EMBL/GenBank/DDBJ whole genome shotgun (WGS) entry which is preliminary data.</text>
</comment>
<proteinExistence type="predicted"/>
<dbReference type="EMBL" id="LBXO01000056">
    <property type="protein sequence ID" value="KKR31578.1"/>
    <property type="molecule type" value="Genomic_DNA"/>
</dbReference>
<accession>A0A0G0PUI6</accession>
<organism evidence="2 3">
    <name type="scientific">Candidatus Falkowbacteria bacterium GW2011_GWF2_39_8</name>
    <dbReference type="NCBI Taxonomy" id="1618642"/>
    <lineage>
        <taxon>Bacteria</taxon>
        <taxon>Candidatus Falkowiibacteriota</taxon>
    </lineage>
</organism>
<keyword evidence="1" id="KW-0812">Transmembrane</keyword>
<dbReference type="Proteomes" id="UP000034137">
    <property type="component" value="Unassembled WGS sequence"/>
</dbReference>
<evidence type="ECO:0000256" key="1">
    <source>
        <dbReference type="SAM" id="Phobius"/>
    </source>
</evidence>
<feature type="transmembrane region" description="Helical" evidence="1">
    <location>
        <begin position="167"/>
        <end position="185"/>
    </location>
</feature>
<evidence type="ECO:0000313" key="2">
    <source>
        <dbReference type="EMBL" id="KKR31578.1"/>
    </source>
</evidence>
<keyword evidence="1" id="KW-0472">Membrane</keyword>
<name>A0A0G0PUI6_9BACT</name>
<gene>
    <name evidence="2" type="ORF">UT64_C0056G0003</name>
</gene>
<sequence length="197" mass="21968">MKVLRGKVKGSLLRLELSITIEQNMPRNDQVIAVMFYGEKYCSQTFILRSMDYQAGFQDVRTEATSIKDKATDGDSYCSLIAIMSEAEFLNLLKNDNIQNEHLAKIIYNFKKNMPDSKKVVATVKERPKAVYNKKAIIHFFLGIVLAIIACVIAAVGPAFYLSGEKYLFIAFAIALLIFALLLVAKGANNLSATENN</sequence>